<feature type="transmembrane region" description="Helical" evidence="2">
    <location>
        <begin position="36"/>
        <end position="57"/>
    </location>
</feature>
<comment type="caution">
    <text evidence="3">The sequence shown here is derived from an EMBL/GenBank/DDBJ whole genome shotgun (WGS) entry which is preliminary data.</text>
</comment>
<feature type="region of interest" description="Disordered" evidence="1">
    <location>
        <begin position="1"/>
        <end position="27"/>
    </location>
</feature>
<dbReference type="AlphaFoldDB" id="A0A5J9T3C5"/>
<keyword evidence="2" id="KW-0812">Transmembrane</keyword>
<protein>
    <submittedName>
        <fullName evidence="3">Uncharacterized protein</fullName>
    </submittedName>
</protein>
<dbReference type="Proteomes" id="UP000324897">
    <property type="component" value="Unassembled WGS sequence"/>
</dbReference>
<evidence type="ECO:0000256" key="1">
    <source>
        <dbReference type="SAM" id="MobiDB-lite"/>
    </source>
</evidence>
<feature type="non-terminal residue" evidence="3">
    <location>
        <position position="1"/>
    </location>
</feature>
<keyword evidence="2" id="KW-0472">Membrane</keyword>
<evidence type="ECO:0000313" key="3">
    <source>
        <dbReference type="EMBL" id="TVU05883.1"/>
    </source>
</evidence>
<dbReference type="Gramene" id="TVU05883">
    <property type="protein sequence ID" value="TVU05883"/>
    <property type="gene ID" value="EJB05_49067"/>
</dbReference>
<dbReference type="EMBL" id="RWGY01000051">
    <property type="protein sequence ID" value="TVU05883.1"/>
    <property type="molecule type" value="Genomic_DNA"/>
</dbReference>
<feature type="compositionally biased region" description="Pro residues" evidence="1">
    <location>
        <begin position="1"/>
        <end position="11"/>
    </location>
</feature>
<evidence type="ECO:0000313" key="4">
    <source>
        <dbReference type="Proteomes" id="UP000324897"/>
    </source>
</evidence>
<keyword evidence="2" id="KW-1133">Transmembrane helix</keyword>
<proteinExistence type="predicted"/>
<feature type="transmembrane region" description="Helical" evidence="2">
    <location>
        <begin position="77"/>
        <end position="99"/>
    </location>
</feature>
<gene>
    <name evidence="3" type="ORF">EJB05_49067</name>
</gene>
<accession>A0A5J9T3C5</accession>
<keyword evidence="4" id="KW-1185">Reference proteome</keyword>
<reference evidence="3 4" key="1">
    <citation type="journal article" date="2019" name="Sci. Rep.">
        <title>A high-quality genome of Eragrostis curvula grass provides insights into Poaceae evolution and supports new strategies to enhance forage quality.</title>
        <authorList>
            <person name="Carballo J."/>
            <person name="Santos B.A.C.M."/>
            <person name="Zappacosta D."/>
            <person name="Garbus I."/>
            <person name="Selva J.P."/>
            <person name="Gallo C.A."/>
            <person name="Diaz A."/>
            <person name="Albertini E."/>
            <person name="Caccamo M."/>
            <person name="Echenique V."/>
        </authorList>
    </citation>
    <scope>NUCLEOTIDE SEQUENCE [LARGE SCALE GENOMIC DNA]</scope>
    <source>
        <strain evidence="4">cv. Victoria</strain>
        <tissue evidence="3">Leaf</tissue>
    </source>
</reference>
<evidence type="ECO:0000256" key="2">
    <source>
        <dbReference type="SAM" id="Phobius"/>
    </source>
</evidence>
<name>A0A5J9T3C5_9POAL</name>
<organism evidence="3 4">
    <name type="scientific">Eragrostis curvula</name>
    <name type="common">weeping love grass</name>
    <dbReference type="NCBI Taxonomy" id="38414"/>
    <lineage>
        <taxon>Eukaryota</taxon>
        <taxon>Viridiplantae</taxon>
        <taxon>Streptophyta</taxon>
        <taxon>Embryophyta</taxon>
        <taxon>Tracheophyta</taxon>
        <taxon>Spermatophyta</taxon>
        <taxon>Magnoliopsida</taxon>
        <taxon>Liliopsida</taxon>
        <taxon>Poales</taxon>
        <taxon>Poaceae</taxon>
        <taxon>PACMAD clade</taxon>
        <taxon>Chloridoideae</taxon>
        <taxon>Eragrostideae</taxon>
        <taxon>Eragrostidinae</taxon>
        <taxon>Eragrostis</taxon>
    </lineage>
</organism>
<sequence length="199" mass="20534">MLQQPPLPAPMGPDAVEEPDSPPPPPHARTALAAKALMFLSLATSSVASTSLGAAAVVEAFPVPGCEEGCEMNDMLLSGFMAASLFTVLFALVAGLLVWRAGFRVEFTKNPYPCALHSLELTEKFVLVIGDLAAGHCSVLGWALCGSGLLAALPACRLLAAGGSVTYAGTFDRQGKERGHGRSQGDTIPGLLNAAQVCD</sequence>